<accession>A0A6J7C1W9</accession>
<dbReference type="EMBL" id="CAFBIY010000050">
    <property type="protein sequence ID" value="CAB4850259.1"/>
    <property type="molecule type" value="Genomic_DNA"/>
</dbReference>
<evidence type="ECO:0000256" key="1">
    <source>
        <dbReference type="SAM" id="MobiDB-lite"/>
    </source>
</evidence>
<feature type="compositionally biased region" description="Basic and acidic residues" evidence="1">
    <location>
        <begin position="233"/>
        <end position="242"/>
    </location>
</feature>
<dbReference type="AlphaFoldDB" id="A0A6J7C1W9"/>
<evidence type="ECO:0000313" key="2">
    <source>
        <dbReference type="EMBL" id="CAB4850259.1"/>
    </source>
</evidence>
<proteinExistence type="predicted"/>
<protein>
    <submittedName>
        <fullName evidence="2">Unannotated protein</fullName>
    </submittedName>
</protein>
<organism evidence="2">
    <name type="scientific">freshwater metagenome</name>
    <dbReference type="NCBI Taxonomy" id="449393"/>
    <lineage>
        <taxon>unclassified sequences</taxon>
        <taxon>metagenomes</taxon>
        <taxon>ecological metagenomes</taxon>
    </lineage>
</organism>
<sequence length="349" mass="37230">MSHPGVPHGAIVVGSVEPDAVRPLRVPVQALHEIPHAVVVLGEEARHTLAGLRHDAHRAPLVLSRPVADVPREDVADPQRPLGDGADRVAHPDVLEPSWFGTATLFGEDRLLDLLDLLVGVRRGVDTTLLSSLHARRPLDVEEPVAVLGDRRAVGFSGVLDLAVGAHRSRLERLRCLLAHVREGLAHVYPIARSDGGGEPPVAAGIEHADTGQRTSRSLPDVGRHRRRRRASQRADVERGADGRAPTAGAAVVGICIQRVVVAVAVAEVPHRVGVGLEVERRGHLHRNTDADPHLLDALIGDAGAHVAVVVSHSQIIVHSDFRHPDGVQPGRSPLARLGTVGLGDHLQM</sequence>
<gene>
    <name evidence="2" type="ORF">UFOPK3267_01122</name>
</gene>
<reference evidence="2" key="1">
    <citation type="submission" date="2020-05" db="EMBL/GenBank/DDBJ databases">
        <authorList>
            <person name="Chiriac C."/>
            <person name="Salcher M."/>
            <person name="Ghai R."/>
            <person name="Kavagutti S V."/>
        </authorList>
    </citation>
    <scope>NUCLEOTIDE SEQUENCE</scope>
</reference>
<feature type="region of interest" description="Disordered" evidence="1">
    <location>
        <begin position="196"/>
        <end position="243"/>
    </location>
</feature>
<name>A0A6J7C1W9_9ZZZZ</name>